<proteinExistence type="predicted"/>
<evidence type="ECO:0000256" key="6">
    <source>
        <dbReference type="ARBA" id="ARBA00023136"/>
    </source>
</evidence>
<feature type="transmembrane region" description="Helical" evidence="8">
    <location>
        <begin position="60"/>
        <end position="78"/>
    </location>
</feature>
<feature type="transmembrane region" description="Helical" evidence="8">
    <location>
        <begin position="90"/>
        <end position="111"/>
    </location>
</feature>
<feature type="transmembrane region" description="Helical" evidence="8">
    <location>
        <begin position="165"/>
        <end position="185"/>
    </location>
</feature>
<dbReference type="InterPro" id="IPR038770">
    <property type="entry name" value="Na+/solute_symporter_sf"/>
</dbReference>
<dbReference type="Gene3D" id="1.20.1530.20">
    <property type="match status" value="1"/>
</dbReference>
<gene>
    <name evidence="10" type="ORF">BJY01DRAFT_66273</name>
</gene>
<accession>A0ABR4J709</accession>
<reference evidence="10 11" key="1">
    <citation type="submission" date="2024-07" db="EMBL/GenBank/DDBJ databases">
        <title>Section-level genome sequencing and comparative genomics of Aspergillus sections Usti and Cavernicolus.</title>
        <authorList>
            <consortium name="Lawrence Berkeley National Laboratory"/>
            <person name="Nybo J.L."/>
            <person name="Vesth T.C."/>
            <person name="Theobald S."/>
            <person name="Frisvad J.C."/>
            <person name="Larsen T.O."/>
            <person name="Kjaerboelling I."/>
            <person name="Rothschild-Mancinelli K."/>
            <person name="Lyhne E.K."/>
            <person name="Kogle M.E."/>
            <person name="Barry K."/>
            <person name="Clum A."/>
            <person name="Na H."/>
            <person name="Ledsgaard L."/>
            <person name="Lin J."/>
            <person name="Lipzen A."/>
            <person name="Kuo A."/>
            <person name="Riley R."/>
            <person name="Mondo S."/>
            <person name="Labutti K."/>
            <person name="Haridas S."/>
            <person name="Pangalinan J."/>
            <person name="Salamov A.A."/>
            <person name="Simmons B.A."/>
            <person name="Magnuson J.K."/>
            <person name="Chen J."/>
            <person name="Drula E."/>
            <person name="Henrissat B."/>
            <person name="Wiebenga A."/>
            <person name="Lubbers R.J."/>
            <person name="Gomes A.C."/>
            <person name="Makela M.R."/>
            <person name="Stajich J."/>
            <person name="Grigoriev I.V."/>
            <person name="Mortensen U.H."/>
            <person name="De Vries R.P."/>
            <person name="Baker S.E."/>
            <person name="Andersen M.R."/>
        </authorList>
    </citation>
    <scope>NUCLEOTIDE SEQUENCE [LARGE SCALE GENOMIC DNA]</scope>
    <source>
        <strain evidence="10 11">CBS 123904</strain>
    </source>
</reference>
<dbReference type="PANTHER" id="PTHR32468:SF0">
    <property type="entry name" value="K(+)_H(+) ANTIPORTER 1"/>
    <property type="match status" value="1"/>
</dbReference>
<feature type="transmembrane region" description="Helical" evidence="8">
    <location>
        <begin position="269"/>
        <end position="293"/>
    </location>
</feature>
<organism evidence="10 11">
    <name type="scientific">Aspergillus pseudoustus</name>
    <dbReference type="NCBI Taxonomy" id="1810923"/>
    <lineage>
        <taxon>Eukaryota</taxon>
        <taxon>Fungi</taxon>
        <taxon>Dikarya</taxon>
        <taxon>Ascomycota</taxon>
        <taxon>Pezizomycotina</taxon>
        <taxon>Eurotiomycetes</taxon>
        <taxon>Eurotiomycetidae</taxon>
        <taxon>Eurotiales</taxon>
        <taxon>Aspergillaceae</taxon>
        <taxon>Aspergillus</taxon>
        <taxon>Aspergillus subgen. Nidulantes</taxon>
    </lineage>
</organism>
<evidence type="ECO:0000313" key="10">
    <source>
        <dbReference type="EMBL" id="KAL2835789.1"/>
    </source>
</evidence>
<evidence type="ECO:0000256" key="5">
    <source>
        <dbReference type="ARBA" id="ARBA00023065"/>
    </source>
</evidence>
<feature type="region of interest" description="Disordered" evidence="7">
    <location>
        <begin position="1"/>
        <end position="22"/>
    </location>
</feature>
<evidence type="ECO:0000256" key="8">
    <source>
        <dbReference type="SAM" id="Phobius"/>
    </source>
</evidence>
<keyword evidence="11" id="KW-1185">Reference proteome</keyword>
<evidence type="ECO:0000256" key="3">
    <source>
        <dbReference type="ARBA" id="ARBA00022692"/>
    </source>
</evidence>
<feature type="transmembrane region" description="Helical" evidence="8">
    <location>
        <begin position="380"/>
        <end position="399"/>
    </location>
</feature>
<feature type="transmembrane region" description="Helical" evidence="8">
    <location>
        <begin position="197"/>
        <end position="221"/>
    </location>
</feature>
<feature type="transmembrane region" description="Helical" evidence="8">
    <location>
        <begin position="123"/>
        <end position="145"/>
    </location>
</feature>
<dbReference type="InterPro" id="IPR050794">
    <property type="entry name" value="CPA2_transporter"/>
</dbReference>
<comment type="caution">
    <text evidence="10">The sequence shown here is derived from an EMBL/GenBank/DDBJ whole genome shotgun (WGS) entry which is preliminary data.</text>
</comment>
<dbReference type="PANTHER" id="PTHR32468">
    <property type="entry name" value="CATION/H + ANTIPORTER"/>
    <property type="match status" value="1"/>
</dbReference>
<keyword evidence="2" id="KW-0813">Transport</keyword>
<keyword evidence="4 8" id="KW-1133">Transmembrane helix</keyword>
<feature type="compositionally biased region" description="Basic and acidic residues" evidence="7">
    <location>
        <begin position="509"/>
        <end position="519"/>
    </location>
</feature>
<comment type="subcellular location">
    <subcellularLocation>
        <location evidence="1">Membrane</location>
        <topology evidence="1">Multi-pass membrane protein</topology>
    </subcellularLocation>
</comment>
<feature type="transmembrane region" description="Helical" evidence="8">
    <location>
        <begin position="227"/>
        <end position="248"/>
    </location>
</feature>
<feature type="region of interest" description="Disordered" evidence="7">
    <location>
        <begin position="500"/>
        <end position="536"/>
    </location>
</feature>
<evidence type="ECO:0000313" key="11">
    <source>
        <dbReference type="Proteomes" id="UP001610446"/>
    </source>
</evidence>
<evidence type="ECO:0000256" key="4">
    <source>
        <dbReference type="ARBA" id="ARBA00022989"/>
    </source>
</evidence>
<evidence type="ECO:0000256" key="2">
    <source>
        <dbReference type="ARBA" id="ARBA00022448"/>
    </source>
</evidence>
<feature type="transmembrane region" description="Helical" evidence="8">
    <location>
        <begin position="31"/>
        <end position="48"/>
    </location>
</feature>
<keyword evidence="5" id="KW-0406">Ion transport</keyword>
<dbReference type="Proteomes" id="UP001610446">
    <property type="component" value="Unassembled WGS sequence"/>
</dbReference>
<protein>
    <submittedName>
        <fullName evidence="10">Sodium/hydrogen exchanger family-domain-containing protein</fullName>
    </submittedName>
</protein>
<feature type="transmembrane region" description="Helical" evidence="8">
    <location>
        <begin position="480"/>
        <end position="500"/>
    </location>
</feature>
<feature type="transmembrane region" description="Helical" evidence="8">
    <location>
        <begin position="411"/>
        <end position="433"/>
    </location>
</feature>
<keyword evidence="6 8" id="KW-0472">Membrane</keyword>
<feature type="transmembrane region" description="Helical" evidence="8">
    <location>
        <begin position="347"/>
        <end position="368"/>
    </location>
</feature>
<dbReference type="InterPro" id="IPR006153">
    <property type="entry name" value="Cation/H_exchanger_TM"/>
</dbReference>
<evidence type="ECO:0000256" key="1">
    <source>
        <dbReference type="ARBA" id="ARBA00004141"/>
    </source>
</evidence>
<keyword evidence="3 8" id="KW-0812">Transmembrane</keyword>
<evidence type="ECO:0000259" key="9">
    <source>
        <dbReference type="Pfam" id="PF00999"/>
    </source>
</evidence>
<evidence type="ECO:0000256" key="7">
    <source>
        <dbReference type="SAM" id="MobiDB-lite"/>
    </source>
</evidence>
<sequence>MADNSTENRAPPQGGILEGGNPSHYDPKNPIVTFIIQAFIIIVLCRLLHWPLSKIRQPRVIAEVIGGIILGPSVMGRIPGFTESIFPTASIPNLNLFANVGLVLFLFLVGLETNLRFLVSNWRVAGSVSAAGMILPFGLGGAVSYGLYHEFRDEPGIKHIDFGTYLLFIGIAMAITAFPVLCRILTELKLLGTNVGVIVLSAGVGNDVVGWILLALCVALVNAGSGLTALWVLLVCVGYVLFLCLVFRPLFLRFLNYTGSLQKGPSQEVVMITIMCALASSFFTQVIGVHAIFGGFLIGLLCPHEGGFAIKLTEKIEDLVTALFLPLYFTLSGLQTDLGLLDNGLTWGYVVAVIMIAFLAKVAGGTLASRVCGLLWRESFTIGVLMSCKGLVELIVLNIGLQAEILSRRTFTIFVVMALVTTFATTPLTTLLYPKWYQDKVDRWRRGEIDWDGNAVQPSERSDSVAAAKEHLQSNKIRRLLVYLRLDGLSTICTLAALLGPNQPPTPKVHPEKAREGRATEPGAEESAANDDEEDTSLKVHGIRLMELTDRDSSVMKVSEVGEQSLWDPVINTFRAFGQWHNISIMAGVSVVPEHTYADTVLGMSREDFADLLLIPWSETGALSEHQGGLDMDEHNRFANGPYAGFVSNILAQSSCNVGVLVERSMYTRNAKARPALQRTLSARSLGSAIYTSSTATRSHHIALPFFGGNDDRFALQFALQLAQNDQVTATIIHVDIPATASQLKHDPASRQNLSAPDPESDVAFFETLRDSLPESLSSRVIFKRITLGSGLDDSAVDLAIDSVKEEMSRSAHKSGNITIVGRHNNRVNQALEIGAASDEVGSDARRVLGTVAQAMVRTENRTVGNVLVLQAAGGRHD</sequence>
<name>A0ABR4J709_9EURO</name>
<dbReference type="Pfam" id="PF00999">
    <property type="entry name" value="Na_H_Exchanger"/>
    <property type="match status" value="1"/>
</dbReference>
<dbReference type="EMBL" id="JBFXLU010000193">
    <property type="protein sequence ID" value="KAL2835789.1"/>
    <property type="molecule type" value="Genomic_DNA"/>
</dbReference>
<feature type="domain" description="Cation/H+ exchanger transmembrane" evidence="9">
    <location>
        <begin position="41"/>
        <end position="427"/>
    </location>
</feature>